<name>A0ABT7SU95_9ALTE</name>
<dbReference type="Pfam" id="PF13280">
    <property type="entry name" value="WYL"/>
    <property type="match status" value="1"/>
</dbReference>
<dbReference type="EMBL" id="JAUCBP010000002">
    <property type="protein sequence ID" value="MDM7859768.1"/>
    <property type="molecule type" value="Genomic_DNA"/>
</dbReference>
<gene>
    <name evidence="3" type="ORF">QTP81_04005</name>
</gene>
<keyword evidence="4" id="KW-1185">Reference proteome</keyword>
<feature type="domain" description="WYL" evidence="2">
    <location>
        <begin position="138"/>
        <end position="203"/>
    </location>
</feature>
<dbReference type="InterPro" id="IPR026881">
    <property type="entry name" value="WYL_dom"/>
</dbReference>
<evidence type="ECO:0000313" key="3">
    <source>
        <dbReference type="EMBL" id="MDM7859768.1"/>
    </source>
</evidence>
<dbReference type="SUPFAM" id="SSF46785">
    <property type="entry name" value="Winged helix' DNA-binding domain"/>
    <property type="match status" value="1"/>
</dbReference>
<proteinExistence type="predicted"/>
<dbReference type="Gene3D" id="1.10.10.10">
    <property type="entry name" value="Winged helix-like DNA-binding domain superfamily/Winged helix DNA-binding domain"/>
    <property type="match status" value="1"/>
</dbReference>
<dbReference type="InterPro" id="IPR036388">
    <property type="entry name" value="WH-like_DNA-bd_sf"/>
</dbReference>
<dbReference type="Pfam" id="PF08279">
    <property type="entry name" value="HTH_11"/>
    <property type="match status" value="1"/>
</dbReference>
<dbReference type="InterPro" id="IPR036390">
    <property type="entry name" value="WH_DNA-bd_sf"/>
</dbReference>
<evidence type="ECO:0000313" key="4">
    <source>
        <dbReference type="Proteomes" id="UP001234343"/>
    </source>
</evidence>
<feature type="domain" description="Helix-turn-helix type 11" evidence="1">
    <location>
        <begin position="6"/>
        <end position="59"/>
    </location>
</feature>
<evidence type="ECO:0000259" key="1">
    <source>
        <dbReference type="Pfam" id="PF08279"/>
    </source>
</evidence>
<dbReference type="Proteomes" id="UP001234343">
    <property type="component" value="Unassembled WGS sequence"/>
</dbReference>
<dbReference type="PANTHER" id="PTHR34580">
    <property type="match status" value="1"/>
</dbReference>
<protein>
    <submittedName>
        <fullName evidence="3">YafY family protein</fullName>
    </submittedName>
</protein>
<dbReference type="PANTHER" id="PTHR34580:SF3">
    <property type="entry name" value="PROTEIN PAFB"/>
    <property type="match status" value="1"/>
</dbReference>
<accession>A0ABT7SU95</accession>
<organism evidence="3 4">
    <name type="scientific">Alteromonas arenosi</name>
    <dbReference type="NCBI Taxonomy" id="3055817"/>
    <lineage>
        <taxon>Bacteria</taxon>
        <taxon>Pseudomonadati</taxon>
        <taxon>Pseudomonadota</taxon>
        <taxon>Gammaproteobacteria</taxon>
        <taxon>Alteromonadales</taxon>
        <taxon>Alteromonadaceae</taxon>
        <taxon>Alteromonas/Salinimonas group</taxon>
        <taxon>Alteromonas</taxon>
    </lineage>
</organism>
<sequence>MRKSDRLNQIVHYLRRMHQAVTAEVLAEQFEVSVRTLYRDIQDLQDSGVPIVGEAGVGYLIDKSYHLPPIMFDADEVEAIALGISLVSNWTDDNFAQKAQSAYQKIQATLSPEMLQELAQITTFSAPSHYKIPWQVDFTEIRECIRSKQLIQFDYQALDDTITQRTIRPLALTSFSPVWLLTGWCELRCAFRNFRIDRISNFKLLGQRFKDEKDKSLAAYLKTVQQERLAHADADCPAAQQMTTKVNRIN</sequence>
<evidence type="ECO:0000259" key="2">
    <source>
        <dbReference type="Pfam" id="PF13280"/>
    </source>
</evidence>
<comment type="caution">
    <text evidence="3">The sequence shown here is derived from an EMBL/GenBank/DDBJ whole genome shotgun (WGS) entry which is preliminary data.</text>
</comment>
<dbReference type="RefSeq" id="WP_289363873.1">
    <property type="nucleotide sequence ID" value="NZ_JAUCBP010000002.1"/>
</dbReference>
<dbReference type="InterPro" id="IPR051534">
    <property type="entry name" value="CBASS_pafABC_assoc_protein"/>
</dbReference>
<dbReference type="PROSITE" id="PS52050">
    <property type="entry name" value="WYL"/>
    <property type="match status" value="1"/>
</dbReference>
<dbReference type="InterPro" id="IPR013196">
    <property type="entry name" value="HTH_11"/>
</dbReference>
<reference evidence="3 4" key="1">
    <citation type="submission" date="2023-06" db="EMBL/GenBank/DDBJ databases">
        <title>Alteromonas sp. ASW11-36 isolated from intertidal sand.</title>
        <authorList>
            <person name="Li Y."/>
        </authorList>
    </citation>
    <scope>NUCLEOTIDE SEQUENCE [LARGE SCALE GENOMIC DNA]</scope>
    <source>
        <strain evidence="3 4">ASW11-36</strain>
    </source>
</reference>